<reference evidence="3" key="1">
    <citation type="submission" date="2021-05" db="EMBL/GenBank/DDBJ databases">
        <authorList>
            <person name="Alioto T."/>
            <person name="Alioto T."/>
            <person name="Gomez Garrido J."/>
        </authorList>
    </citation>
    <scope>NUCLEOTIDE SEQUENCE</scope>
</reference>
<organism evidence="3">
    <name type="scientific">Cacopsylla melanoneura</name>
    <dbReference type="NCBI Taxonomy" id="428564"/>
    <lineage>
        <taxon>Eukaryota</taxon>
        <taxon>Metazoa</taxon>
        <taxon>Ecdysozoa</taxon>
        <taxon>Arthropoda</taxon>
        <taxon>Hexapoda</taxon>
        <taxon>Insecta</taxon>
        <taxon>Pterygota</taxon>
        <taxon>Neoptera</taxon>
        <taxon>Paraneoptera</taxon>
        <taxon>Hemiptera</taxon>
        <taxon>Sternorrhyncha</taxon>
        <taxon>Psylloidea</taxon>
        <taxon>Psyllidae</taxon>
        <taxon>Psyllinae</taxon>
        <taxon>Cacopsylla</taxon>
    </lineage>
</organism>
<sequence>MAKLSLLIVLLAVGVGFISCSQMLSHDSDLEQYLNEEDNHEEEEEEDGMTSDEEGDSNEVETQIEAPSLRSNPAMLAKDNAMNDFETLLNNEAMRTSLEHISDKLKQLFSETKTREATKNILKNVNMMQTIPEVNELIEKTVESWSQIIEDKDSKEIIRQMKQLHQIVSEDQRMGETITIIKEAAHTVYNNNASMRILRGGIKTLHRLAGQKQAVMGIIVDTMRILGDGDKMNFALATGMKIAPFLGTLQNLMTSTPPAQPDPEPLTQQKPLVRSLSARPEAPVRKISIRRRVGN</sequence>
<proteinExistence type="predicted"/>
<feature type="chain" id="PRO_5034328850" evidence="2">
    <location>
        <begin position="21"/>
        <end position="295"/>
    </location>
</feature>
<protein>
    <submittedName>
        <fullName evidence="3">Uncharacterized protein</fullName>
    </submittedName>
</protein>
<evidence type="ECO:0000256" key="2">
    <source>
        <dbReference type="SAM" id="SignalP"/>
    </source>
</evidence>
<dbReference type="AlphaFoldDB" id="A0A8D8TYM1"/>
<feature type="compositionally biased region" description="Acidic residues" evidence="1">
    <location>
        <begin position="35"/>
        <end position="59"/>
    </location>
</feature>
<dbReference type="PROSITE" id="PS51257">
    <property type="entry name" value="PROKAR_LIPOPROTEIN"/>
    <property type="match status" value="1"/>
</dbReference>
<accession>A0A8D8TYM1</accession>
<keyword evidence="2" id="KW-0732">Signal</keyword>
<name>A0A8D8TYM1_9HEMI</name>
<feature type="region of interest" description="Disordered" evidence="1">
    <location>
        <begin position="35"/>
        <end position="64"/>
    </location>
</feature>
<feature type="signal peptide" evidence="2">
    <location>
        <begin position="1"/>
        <end position="20"/>
    </location>
</feature>
<dbReference type="EMBL" id="HBUF01320169">
    <property type="protein sequence ID" value="CAG6694815.1"/>
    <property type="molecule type" value="Transcribed_RNA"/>
</dbReference>
<evidence type="ECO:0000256" key="1">
    <source>
        <dbReference type="SAM" id="MobiDB-lite"/>
    </source>
</evidence>
<evidence type="ECO:0000313" key="3">
    <source>
        <dbReference type="EMBL" id="CAG6694815.1"/>
    </source>
</evidence>
<feature type="region of interest" description="Disordered" evidence="1">
    <location>
        <begin position="255"/>
        <end position="295"/>
    </location>
</feature>